<feature type="transmembrane region" description="Helical" evidence="2">
    <location>
        <begin position="332"/>
        <end position="352"/>
    </location>
</feature>
<evidence type="ECO:0000313" key="4">
    <source>
        <dbReference type="EMBL" id="OXY97543.1"/>
    </source>
</evidence>
<dbReference type="InterPro" id="IPR019692">
    <property type="entry name" value="CFP-6_PH"/>
</dbReference>
<organism evidence="4 5">
    <name type="scientific">Streptomyces diastatochromogenes</name>
    <dbReference type="NCBI Taxonomy" id="42236"/>
    <lineage>
        <taxon>Bacteria</taxon>
        <taxon>Bacillati</taxon>
        <taxon>Actinomycetota</taxon>
        <taxon>Actinomycetes</taxon>
        <taxon>Kitasatosporales</taxon>
        <taxon>Streptomycetaceae</taxon>
        <taxon>Streptomyces</taxon>
    </lineage>
</organism>
<reference evidence="4 5" key="1">
    <citation type="submission" date="2016-07" db="EMBL/GenBank/DDBJ databases">
        <title>Draft genome of Streptomyces diastatochromogenes.</title>
        <authorList>
            <person name="Podduturi R."/>
            <person name="Lukassen M.B."/>
            <person name="Clausen N."/>
            <person name="Nielsen J.L."/>
            <person name="Jorgensen N.O."/>
        </authorList>
    </citation>
    <scope>NUCLEOTIDE SEQUENCE [LARGE SCALE GENOMIC DNA]</scope>
    <source>
        <strain evidence="4 5">DSM 40608</strain>
    </source>
</reference>
<evidence type="ECO:0000259" key="3">
    <source>
        <dbReference type="Pfam" id="PF10756"/>
    </source>
</evidence>
<dbReference type="EMBL" id="MCGQ01000008">
    <property type="protein sequence ID" value="OXY97543.1"/>
    <property type="molecule type" value="Genomic_DNA"/>
</dbReference>
<protein>
    <recommendedName>
        <fullName evidence="3">Low molecular weight protein antigen 6 PH domain-containing protein</fullName>
    </recommendedName>
</protein>
<dbReference type="AlphaFoldDB" id="A0A233SPF7"/>
<feature type="transmembrane region" description="Helical" evidence="2">
    <location>
        <begin position="17"/>
        <end position="36"/>
    </location>
</feature>
<dbReference type="Pfam" id="PF10756">
    <property type="entry name" value="bPH_6"/>
    <property type="match status" value="1"/>
</dbReference>
<evidence type="ECO:0000256" key="2">
    <source>
        <dbReference type="SAM" id="Phobius"/>
    </source>
</evidence>
<feature type="transmembrane region" description="Helical" evidence="2">
    <location>
        <begin position="169"/>
        <end position="190"/>
    </location>
</feature>
<sequence length="516" mass="55204">MTNAPEATCRPLHERPLWFLVMLGAAGAGLAAVRLADRGVPDGWTAVGLSLALAGAVSLHHVTTRVSADAYGVHTRTLLRRRSVAWGDIADVRVLLTYAHTSRAHESRRVGLALRDGHRLRLPLPRSWSPDDPDFDAKLDALRALHRRHGRPESSDLPVISHRTAGGGWAGALALCALLLVAAGVAAWFVPNAASDEQAWRSARPCTAGTPAVSRDDCLTTARAVIARTDANRPKQRSWLYFTDSRPLHRLEVSPEAARDFRSGDHVELTVWRGQVMKVTGAGHSWHEHITTARSLAVVAALLALAAGYPAAKVLVRLRGRRLPDDEVLPSALPFAGALAGTALWLLPLCYLDPTAPLSSPAQITWAAAGSLLTLALLMGAWRATRVRTPEEADAAGRPEEAEAGGAAEQPEQGEVFLSARFLESTDFNPHGFGTHIALGDGAPAVTPGPGRFAARRIPVERLTVRTVRRARGSDGDTVPRSWHIAELDDAGTPIRLAAAPADLTRIVRALGSART</sequence>
<feature type="transmembrane region" description="Helical" evidence="2">
    <location>
        <begin position="364"/>
        <end position="382"/>
    </location>
</feature>
<comment type="caution">
    <text evidence="4">The sequence shown here is derived from an EMBL/GenBank/DDBJ whole genome shotgun (WGS) entry which is preliminary data.</text>
</comment>
<evidence type="ECO:0000313" key="5">
    <source>
        <dbReference type="Proteomes" id="UP000215483"/>
    </source>
</evidence>
<gene>
    <name evidence="4" type="ORF">BEK98_08260</name>
</gene>
<dbReference type="Proteomes" id="UP000215483">
    <property type="component" value="Unassembled WGS sequence"/>
</dbReference>
<feature type="region of interest" description="Disordered" evidence="1">
    <location>
        <begin position="389"/>
        <end position="411"/>
    </location>
</feature>
<name>A0A233SPF7_STRDA</name>
<keyword evidence="5" id="KW-1185">Reference proteome</keyword>
<feature type="domain" description="Low molecular weight protein antigen 6 PH" evidence="3">
    <location>
        <begin position="64"/>
        <end position="146"/>
    </location>
</feature>
<keyword evidence="2" id="KW-1133">Transmembrane helix</keyword>
<keyword evidence="2" id="KW-0812">Transmembrane</keyword>
<evidence type="ECO:0000256" key="1">
    <source>
        <dbReference type="SAM" id="MobiDB-lite"/>
    </source>
</evidence>
<keyword evidence="2" id="KW-0472">Membrane</keyword>
<accession>A0A233SPF7</accession>
<proteinExistence type="predicted"/>
<feature type="compositionally biased region" description="Basic and acidic residues" evidence="1">
    <location>
        <begin position="389"/>
        <end position="401"/>
    </location>
</feature>
<feature type="transmembrane region" description="Helical" evidence="2">
    <location>
        <begin position="295"/>
        <end position="312"/>
    </location>
</feature>
<dbReference type="RefSeq" id="WP_094215780.1">
    <property type="nucleotide sequence ID" value="NZ_MCGQ01000008.1"/>
</dbReference>
<dbReference type="OrthoDB" id="4328553at2"/>
<feature type="transmembrane region" description="Helical" evidence="2">
    <location>
        <begin position="43"/>
        <end position="62"/>
    </location>
</feature>